<feature type="domain" description="Amidohydrolase-related" evidence="9">
    <location>
        <begin position="274"/>
        <end position="389"/>
    </location>
</feature>
<evidence type="ECO:0000256" key="2">
    <source>
        <dbReference type="ARBA" id="ARBA00022723"/>
    </source>
</evidence>
<evidence type="ECO:0000256" key="8">
    <source>
        <dbReference type="SAM" id="MobiDB-lite"/>
    </source>
</evidence>
<feature type="binding site" evidence="7">
    <location>
        <position position="327"/>
    </location>
    <ligand>
        <name>Fe(3+)</name>
        <dbReference type="ChEBI" id="CHEBI:29034"/>
    </ligand>
</feature>
<keyword evidence="2 7" id="KW-0479">Metal-binding</keyword>
<dbReference type="Proteomes" id="UP000664109">
    <property type="component" value="Unassembled WGS sequence"/>
</dbReference>
<feature type="binding site" evidence="7">
    <location>
        <position position="98"/>
    </location>
    <ligand>
        <name>Zn(2+)</name>
        <dbReference type="ChEBI" id="CHEBI:29105"/>
    </ligand>
</feature>
<proteinExistence type="inferred from homology"/>
<dbReference type="Gene3D" id="3.20.20.140">
    <property type="entry name" value="Metal-dependent hydrolases"/>
    <property type="match status" value="1"/>
</dbReference>
<feature type="binding site" evidence="7">
    <location>
        <position position="331"/>
    </location>
    <ligand>
        <name>N-formimidoyl-L-glutamate</name>
        <dbReference type="ChEBI" id="CHEBI:58928"/>
    </ligand>
</feature>
<feature type="binding site" evidence="7">
    <location>
        <position position="327"/>
    </location>
    <ligand>
        <name>Zn(2+)</name>
        <dbReference type="ChEBI" id="CHEBI:29105"/>
    </ligand>
</feature>
<evidence type="ECO:0000256" key="1">
    <source>
        <dbReference type="ARBA" id="ARBA00012864"/>
    </source>
</evidence>
<keyword evidence="3 7" id="KW-0378">Hydrolase</keyword>
<dbReference type="EMBL" id="JAFEJA010000001">
    <property type="protein sequence ID" value="MBM9621188.1"/>
    <property type="molecule type" value="Genomic_DNA"/>
</dbReference>
<keyword evidence="11" id="KW-1185">Reference proteome</keyword>
<dbReference type="GO" id="GO:0050480">
    <property type="term" value="F:imidazolonepropionase activity"/>
    <property type="evidence" value="ECO:0007669"/>
    <property type="project" value="UniProtKB-EC"/>
</dbReference>
<dbReference type="InterPro" id="IPR006680">
    <property type="entry name" value="Amidohydro-rel"/>
</dbReference>
<dbReference type="HAMAP" id="MF_00372">
    <property type="entry name" value="HutI"/>
    <property type="match status" value="1"/>
</dbReference>
<feature type="binding site" evidence="7">
    <location>
        <position position="253"/>
    </location>
    <ligand>
        <name>Zn(2+)</name>
        <dbReference type="ChEBI" id="CHEBI:29105"/>
    </ligand>
</feature>
<keyword evidence="5 7" id="KW-0862">Zinc</keyword>
<protein>
    <recommendedName>
        <fullName evidence="1 7">Imidazolonepropionase</fullName>
        <ecNumber evidence="1 7">3.5.2.7</ecNumber>
    </recommendedName>
    <alternativeName>
        <fullName evidence="7">Imidazolone-5-propionate hydrolase</fullName>
    </alternativeName>
</protein>
<dbReference type="PANTHER" id="PTHR42752:SF1">
    <property type="entry name" value="IMIDAZOLONEPROPIONASE-RELATED"/>
    <property type="match status" value="1"/>
</dbReference>
<comment type="pathway">
    <text evidence="7">Amino-acid degradation; L-histidine degradation into L-glutamate; N-formimidoyl-L-glutamate from L-histidine: step 3/3.</text>
</comment>
<feature type="binding site" evidence="7">
    <location>
        <position position="163"/>
    </location>
    <ligand>
        <name>N-formimidoyl-L-glutamate</name>
        <dbReference type="ChEBI" id="CHEBI:58928"/>
    </ligand>
</feature>
<comment type="function">
    <text evidence="7">Catalyzes the hydrolytic cleavage of the carbon-nitrogen bond in imidazolone-5-propanoate to yield N-formimidoyl-L-glutamate. It is the third step in the universal histidine degradation pathway.</text>
</comment>
<feature type="binding site" evidence="7">
    <location>
        <position position="256"/>
    </location>
    <ligand>
        <name>4-imidazolone-5-propanoate</name>
        <dbReference type="ChEBI" id="CHEBI:77893"/>
    </ligand>
</feature>
<dbReference type="Pfam" id="PF01979">
    <property type="entry name" value="Amidohydro_1"/>
    <property type="match status" value="1"/>
</dbReference>
<feature type="binding site" evidence="7">
    <location>
        <position position="332"/>
    </location>
    <ligand>
        <name>4-imidazolone-5-propanoate</name>
        <dbReference type="ChEBI" id="CHEBI:77893"/>
    </ligand>
</feature>
<dbReference type="Gene3D" id="2.30.40.10">
    <property type="entry name" value="Urease, subunit C, domain 1"/>
    <property type="match status" value="1"/>
</dbReference>
<feature type="binding site" evidence="7">
    <location>
        <position position="96"/>
    </location>
    <ligand>
        <name>Zn(2+)</name>
        <dbReference type="ChEBI" id="CHEBI:29105"/>
    </ligand>
</feature>
<feature type="binding site" evidence="7">
    <location>
        <position position="105"/>
    </location>
    <ligand>
        <name>4-imidazolone-5-propanoate</name>
        <dbReference type="ChEBI" id="CHEBI:77893"/>
    </ligand>
</feature>
<evidence type="ECO:0000256" key="7">
    <source>
        <dbReference type="HAMAP-Rule" id="MF_00372"/>
    </source>
</evidence>
<evidence type="ECO:0000313" key="10">
    <source>
        <dbReference type="EMBL" id="MBM9621188.1"/>
    </source>
</evidence>
<feature type="binding site" evidence="7">
    <location>
        <position position="253"/>
    </location>
    <ligand>
        <name>Fe(3+)</name>
        <dbReference type="ChEBI" id="CHEBI:29034"/>
    </ligand>
</feature>
<reference evidence="10 11" key="1">
    <citation type="journal article" date="2016" name="Arch. Microbiol.">
        <title>Streptomyces zhihengii sp. nov., isolated from rhizospheric soil of Psammosilene tunicoides.</title>
        <authorList>
            <person name="Huang M.J."/>
            <person name="Fei J.J."/>
            <person name="Salam N."/>
            <person name="Kim C.J."/>
            <person name="Hozzein W.N."/>
            <person name="Xiao M."/>
            <person name="Huang H.Q."/>
            <person name="Li W.J."/>
        </authorList>
    </citation>
    <scope>NUCLEOTIDE SEQUENCE [LARGE SCALE GENOMIC DNA]</scope>
    <source>
        <strain evidence="10 11">YIM T102</strain>
    </source>
</reference>
<feature type="binding site" evidence="7">
    <location>
        <position position="98"/>
    </location>
    <ligand>
        <name>Fe(3+)</name>
        <dbReference type="ChEBI" id="CHEBI:29034"/>
    </ligand>
</feature>
<dbReference type="SUPFAM" id="SSF51338">
    <property type="entry name" value="Composite domain of metallo-dependent hydrolases"/>
    <property type="match status" value="1"/>
</dbReference>
<dbReference type="InterPro" id="IPR032466">
    <property type="entry name" value="Metal_Hydrolase"/>
</dbReference>
<evidence type="ECO:0000256" key="5">
    <source>
        <dbReference type="ARBA" id="ARBA00022833"/>
    </source>
</evidence>
<dbReference type="EC" id="3.5.2.7" evidence="1 7"/>
<dbReference type="CDD" id="cd01296">
    <property type="entry name" value="Imidazolone-5PH"/>
    <property type="match status" value="1"/>
</dbReference>
<dbReference type="RefSeq" id="WP_205375081.1">
    <property type="nucleotide sequence ID" value="NZ_JAFEJA010000001.1"/>
</dbReference>
<evidence type="ECO:0000259" key="9">
    <source>
        <dbReference type="Pfam" id="PF01979"/>
    </source>
</evidence>
<feature type="binding site" evidence="7">
    <location>
        <position position="329"/>
    </location>
    <ligand>
        <name>N-formimidoyl-L-glutamate</name>
        <dbReference type="ChEBI" id="CHEBI:58928"/>
    </ligand>
</feature>
<evidence type="ECO:0000313" key="11">
    <source>
        <dbReference type="Proteomes" id="UP000664109"/>
    </source>
</evidence>
<evidence type="ECO:0000256" key="4">
    <source>
        <dbReference type="ARBA" id="ARBA00022808"/>
    </source>
</evidence>
<dbReference type="InterPro" id="IPR011059">
    <property type="entry name" value="Metal-dep_hydrolase_composite"/>
</dbReference>
<feature type="binding site" evidence="7">
    <location>
        <position position="96"/>
    </location>
    <ligand>
        <name>Fe(3+)</name>
        <dbReference type="ChEBI" id="CHEBI:29034"/>
    </ligand>
</feature>
<comment type="subcellular location">
    <subcellularLocation>
        <location evidence="7">Cytoplasm</location>
    </subcellularLocation>
</comment>
<feature type="binding site" evidence="7">
    <location>
        <position position="190"/>
    </location>
    <ligand>
        <name>4-imidazolone-5-propanoate</name>
        <dbReference type="ChEBI" id="CHEBI:77893"/>
    </ligand>
</feature>
<evidence type="ECO:0000256" key="3">
    <source>
        <dbReference type="ARBA" id="ARBA00022801"/>
    </source>
</evidence>
<feature type="region of interest" description="Disordered" evidence="8">
    <location>
        <begin position="1"/>
        <end position="21"/>
    </location>
</feature>
<keyword evidence="6 7" id="KW-0408">Iron</keyword>
<sequence length="418" mass="43205">MNTGPAATNSPVATPGPTSANSAVATEATAIVNIASLVTNDPSLGEGTPLGLIRDAAVVVEGDRVVWVGGSSKAPATDNRIDAGGRAVIPGFVDSHSHLVFAGDRTAEFNARMSGRSYSAGGIRTTVAATRAASDEELEANLVRHLDEALRQGTTTFETKSGYGLTVEDEARALRIAARHTDEVTYLGAHIVAPEFADDPAAYVALVTGEMLDACAPHARWVDVFCEKGAFDGDQARAILTAGRAKGLVPRVHANQLTYGPGVQLAVELGAASADHCTHLTDEDVDALANGSTVATLLPGAEFSTRAEWPDARRLLDAGATVALSTDCNPGSSFTSSMPFCIALAVRDMGMTPDEALWSATAGGAAALRRTDIGRLTPGARADLVVLDAPSHVHLAYRPGVPLAHHVLRAGLPIPTGV</sequence>
<accession>A0ABS2UUR7</accession>
<dbReference type="SUPFAM" id="SSF51556">
    <property type="entry name" value="Metallo-dependent hydrolases"/>
    <property type="match status" value="1"/>
</dbReference>
<evidence type="ECO:0000256" key="6">
    <source>
        <dbReference type="ARBA" id="ARBA00023004"/>
    </source>
</evidence>
<comment type="cofactor">
    <cofactor evidence="7">
        <name>Zn(2+)</name>
        <dbReference type="ChEBI" id="CHEBI:29105"/>
    </cofactor>
    <cofactor evidence="7">
        <name>Fe(3+)</name>
        <dbReference type="ChEBI" id="CHEBI:29034"/>
    </cofactor>
    <text evidence="7">Binds 1 zinc or iron ion per subunit.</text>
</comment>
<keyword evidence="4 7" id="KW-0369">Histidine metabolism</keyword>
<keyword evidence="7" id="KW-0963">Cytoplasm</keyword>
<comment type="similarity">
    <text evidence="7">Belongs to the metallo-dependent hydrolases superfamily. HutI family.</text>
</comment>
<gene>
    <name evidence="7" type="primary">hutI</name>
    <name evidence="10" type="ORF">JE024_21075</name>
</gene>
<organism evidence="10 11">
    <name type="scientific">Streptomyces zhihengii</name>
    <dbReference type="NCBI Taxonomy" id="1818004"/>
    <lineage>
        <taxon>Bacteria</taxon>
        <taxon>Bacillati</taxon>
        <taxon>Actinomycetota</taxon>
        <taxon>Actinomycetes</taxon>
        <taxon>Kitasatosporales</taxon>
        <taxon>Streptomycetaceae</taxon>
        <taxon>Streptomyces</taxon>
    </lineage>
</organism>
<dbReference type="InterPro" id="IPR005920">
    <property type="entry name" value="HutI"/>
</dbReference>
<name>A0ABS2UUR7_9ACTN</name>
<feature type="binding site" evidence="7">
    <location>
        <position position="163"/>
    </location>
    <ligand>
        <name>4-imidazolone-5-propanoate</name>
        <dbReference type="ChEBI" id="CHEBI:77893"/>
    </ligand>
</feature>
<dbReference type="NCBIfam" id="TIGR01224">
    <property type="entry name" value="hutI"/>
    <property type="match status" value="1"/>
</dbReference>
<dbReference type="PANTHER" id="PTHR42752">
    <property type="entry name" value="IMIDAZOLONEPROPIONASE"/>
    <property type="match status" value="1"/>
</dbReference>
<comment type="catalytic activity">
    <reaction evidence="7">
        <text>4-imidazolone-5-propanoate + H2O = N-formimidoyl-L-glutamate</text>
        <dbReference type="Rhea" id="RHEA:23660"/>
        <dbReference type="ChEBI" id="CHEBI:15377"/>
        <dbReference type="ChEBI" id="CHEBI:58928"/>
        <dbReference type="ChEBI" id="CHEBI:77893"/>
        <dbReference type="EC" id="3.5.2.7"/>
    </reaction>
</comment>
<comment type="caution">
    <text evidence="10">The sequence shown here is derived from an EMBL/GenBank/DDBJ whole genome shotgun (WGS) entry which is preliminary data.</text>
</comment>